<dbReference type="PANTHER" id="PTHR42852:SF17">
    <property type="entry name" value="THIOREDOXIN-LIKE PROTEIN HI_1115"/>
    <property type="match status" value="1"/>
</dbReference>
<reference evidence="3 4" key="1">
    <citation type="submission" date="2017-07" db="EMBL/GenBank/DDBJ databases">
        <title>The genome sequence of Paludifilum halophilum highlights mechanisms for microbial adaptation to high salt environemnts.</title>
        <authorList>
            <person name="Belbahri L."/>
        </authorList>
    </citation>
    <scope>NUCLEOTIDE SEQUENCE [LARGE SCALE GENOMIC DNA]</scope>
    <source>
        <strain evidence="3 4">DSM 102817</strain>
    </source>
</reference>
<dbReference type="OrthoDB" id="25753at2"/>
<keyword evidence="4" id="KW-1185">Reference proteome</keyword>
<dbReference type="PROSITE" id="PS51352">
    <property type="entry name" value="THIOREDOXIN_2"/>
    <property type="match status" value="1"/>
</dbReference>
<dbReference type="InterPro" id="IPR000866">
    <property type="entry name" value="AhpC/TSA"/>
</dbReference>
<evidence type="ECO:0000256" key="1">
    <source>
        <dbReference type="ARBA" id="ARBA00023157"/>
    </source>
</evidence>
<evidence type="ECO:0000313" key="3">
    <source>
        <dbReference type="EMBL" id="OYD07368.1"/>
    </source>
</evidence>
<sequence length="158" mass="17939">MENHFTIRIARRRDLTVSSEQAPDFCLTSLNDASKVCLSDYRGKVVLLSFWVTWCPSCQQDLPQKEIFARSLDADAFAFFTINVTGREADPSEVPAFIRKNGYRFPVLKDEGRRTYDAYGITSVPTSVLIDREGRIAGRYDEHTPFVRVIEAIGRLLG</sequence>
<dbReference type="GO" id="GO:0016491">
    <property type="term" value="F:oxidoreductase activity"/>
    <property type="evidence" value="ECO:0007669"/>
    <property type="project" value="InterPro"/>
</dbReference>
<dbReference type="PANTHER" id="PTHR42852">
    <property type="entry name" value="THIOL:DISULFIDE INTERCHANGE PROTEIN DSBE"/>
    <property type="match status" value="1"/>
</dbReference>
<keyword evidence="1" id="KW-1015">Disulfide bond</keyword>
<dbReference type="Gene3D" id="3.40.30.10">
    <property type="entry name" value="Glutaredoxin"/>
    <property type="match status" value="1"/>
</dbReference>
<dbReference type="SUPFAM" id="SSF52833">
    <property type="entry name" value="Thioredoxin-like"/>
    <property type="match status" value="1"/>
</dbReference>
<dbReference type="AlphaFoldDB" id="A0A235B4Y1"/>
<dbReference type="CDD" id="cd02966">
    <property type="entry name" value="TlpA_like_family"/>
    <property type="match status" value="1"/>
</dbReference>
<organism evidence="3 4">
    <name type="scientific">Paludifilum halophilum</name>
    <dbReference type="NCBI Taxonomy" id="1642702"/>
    <lineage>
        <taxon>Bacteria</taxon>
        <taxon>Bacillati</taxon>
        <taxon>Bacillota</taxon>
        <taxon>Bacilli</taxon>
        <taxon>Bacillales</taxon>
        <taxon>Thermoactinomycetaceae</taxon>
        <taxon>Paludifilum</taxon>
    </lineage>
</organism>
<dbReference type="InterPro" id="IPR036249">
    <property type="entry name" value="Thioredoxin-like_sf"/>
</dbReference>
<dbReference type="Proteomes" id="UP000215459">
    <property type="component" value="Unassembled WGS sequence"/>
</dbReference>
<comment type="caution">
    <text evidence="3">The sequence shown here is derived from an EMBL/GenBank/DDBJ whole genome shotgun (WGS) entry which is preliminary data.</text>
</comment>
<name>A0A235B4Y1_9BACL</name>
<proteinExistence type="predicted"/>
<accession>A0A235B4Y1</accession>
<dbReference type="InterPro" id="IPR050553">
    <property type="entry name" value="Thioredoxin_ResA/DsbE_sf"/>
</dbReference>
<dbReference type="EMBL" id="NOWF01000006">
    <property type="protein sequence ID" value="OYD07368.1"/>
    <property type="molecule type" value="Genomic_DNA"/>
</dbReference>
<evidence type="ECO:0000313" key="4">
    <source>
        <dbReference type="Proteomes" id="UP000215459"/>
    </source>
</evidence>
<gene>
    <name evidence="3" type="ORF">CHM34_10685</name>
</gene>
<feature type="domain" description="Thioredoxin" evidence="2">
    <location>
        <begin position="16"/>
        <end position="158"/>
    </location>
</feature>
<protein>
    <recommendedName>
        <fullName evidence="2">Thioredoxin domain-containing protein</fullName>
    </recommendedName>
</protein>
<dbReference type="GO" id="GO:0016209">
    <property type="term" value="F:antioxidant activity"/>
    <property type="evidence" value="ECO:0007669"/>
    <property type="project" value="InterPro"/>
</dbReference>
<dbReference type="InterPro" id="IPR013766">
    <property type="entry name" value="Thioredoxin_domain"/>
</dbReference>
<dbReference type="Pfam" id="PF00578">
    <property type="entry name" value="AhpC-TSA"/>
    <property type="match status" value="1"/>
</dbReference>
<evidence type="ECO:0000259" key="2">
    <source>
        <dbReference type="PROSITE" id="PS51352"/>
    </source>
</evidence>